<sequence length="124" mass="13103">MRASGARCGGYGDWKPRGTFLVRRHDSGLSPVLTRGGGSRGVTRVDRNLASRASFGRAEGHAAARHCYSAAGPGRGLPTPPAQAGKGQGELAALARQQKSLPVLHRSPGRRVRWPRGPEATARD</sequence>
<name>A0ABV5FVE2_9MICC</name>
<reference evidence="2 3" key="1">
    <citation type="submission" date="2024-09" db="EMBL/GenBank/DDBJ databases">
        <authorList>
            <person name="Sun Q."/>
            <person name="Mori K."/>
        </authorList>
    </citation>
    <scope>NUCLEOTIDE SEQUENCE [LARGE SCALE GENOMIC DNA]</scope>
    <source>
        <strain evidence="2 3">CCM 7609</strain>
    </source>
</reference>
<feature type="region of interest" description="Disordered" evidence="1">
    <location>
        <begin position="25"/>
        <end position="44"/>
    </location>
</feature>
<dbReference type="Proteomes" id="UP001589575">
    <property type="component" value="Unassembled WGS sequence"/>
</dbReference>
<dbReference type="EMBL" id="JBHMFI010000001">
    <property type="protein sequence ID" value="MFB9070658.1"/>
    <property type="molecule type" value="Genomic_DNA"/>
</dbReference>
<accession>A0ABV5FVE2</accession>
<evidence type="ECO:0000256" key="1">
    <source>
        <dbReference type="SAM" id="MobiDB-lite"/>
    </source>
</evidence>
<comment type="caution">
    <text evidence="2">The sequence shown here is derived from an EMBL/GenBank/DDBJ whole genome shotgun (WGS) entry which is preliminary data.</text>
</comment>
<gene>
    <name evidence="2" type="ORF">ACFFX0_05410</name>
</gene>
<feature type="region of interest" description="Disordered" evidence="1">
    <location>
        <begin position="55"/>
        <end position="124"/>
    </location>
</feature>
<organism evidence="2 3">
    <name type="scientific">Citricoccus parietis</name>
    <dbReference type="NCBI Taxonomy" id="592307"/>
    <lineage>
        <taxon>Bacteria</taxon>
        <taxon>Bacillati</taxon>
        <taxon>Actinomycetota</taxon>
        <taxon>Actinomycetes</taxon>
        <taxon>Micrococcales</taxon>
        <taxon>Micrococcaceae</taxon>
        <taxon>Citricoccus</taxon>
    </lineage>
</organism>
<evidence type="ECO:0000313" key="3">
    <source>
        <dbReference type="Proteomes" id="UP001589575"/>
    </source>
</evidence>
<keyword evidence="3" id="KW-1185">Reference proteome</keyword>
<proteinExistence type="predicted"/>
<protein>
    <submittedName>
        <fullName evidence="2">Uncharacterized protein</fullName>
    </submittedName>
</protein>
<evidence type="ECO:0000313" key="2">
    <source>
        <dbReference type="EMBL" id="MFB9070658.1"/>
    </source>
</evidence>